<keyword evidence="3" id="KW-1185">Reference proteome</keyword>
<reference evidence="2 3" key="1">
    <citation type="journal article" date="2015" name="Genome Announc.">
        <title>Expanding the biotechnology potential of lactobacilli through comparative genomics of 213 strains and associated genera.</title>
        <authorList>
            <person name="Sun Z."/>
            <person name="Harris H.M."/>
            <person name="McCann A."/>
            <person name="Guo C."/>
            <person name="Argimon S."/>
            <person name="Zhang W."/>
            <person name="Yang X."/>
            <person name="Jeffery I.B."/>
            <person name="Cooney J.C."/>
            <person name="Kagawa T.F."/>
            <person name="Liu W."/>
            <person name="Song Y."/>
            <person name="Salvetti E."/>
            <person name="Wrobel A."/>
            <person name="Rasinkangas P."/>
            <person name="Parkhill J."/>
            <person name="Rea M.C."/>
            <person name="O'Sullivan O."/>
            <person name="Ritari J."/>
            <person name="Douillard F.P."/>
            <person name="Paul Ross R."/>
            <person name="Yang R."/>
            <person name="Briner A.E."/>
            <person name="Felis G.E."/>
            <person name="de Vos W.M."/>
            <person name="Barrangou R."/>
            <person name="Klaenhammer T.R."/>
            <person name="Caufield P.W."/>
            <person name="Cui Y."/>
            <person name="Zhang H."/>
            <person name="O'Toole P.W."/>
        </authorList>
    </citation>
    <scope>NUCLEOTIDE SEQUENCE [LARGE SCALE GENOMIC DNA]</scope>
    <source>
        <strain evidence="2 3">DSM 15945</strain>
    </source>
</reference>
<dbReference type="STRING" id="1423783.FC50_GL002390"/>
<name>A0A0R1U5X9_9LACO</name>
<feature type="region of interest" description="Disordered" evidence="1">
    <location>
        <begin position="119"/>
        <end position="140"/>
    </location>
</feature>
<dbReference type="PATRIC" id="fig|1423783.4.peg.2461"/>
<evidence type="ECO:0000313" key="3">
    <source>
        <dbReference type="Proteomes" id="UP000051922"/>
    </source>
</evidence>
<evidence type="ECO:0000313" key="2">
    <source>
        <dbReference type="EMBL" id="KRL88630.1"/>
    </source>
</evidence>
<dbReference type="AlphaFoldDB" id="A0A0R1U5X9"/>
<protein>
    <recommendedName>
        <fullName evidence="4">Phage protein</fullName>
    </recommendedName>
</protein>
<sequence length="140" mass="15976">MITLKTEAIGLKKPVDIKVTIKRRREANAMMIEMLRWDLGSNGHGPISKLTDESSAEEVTKAVIAQRQQDEKALDDTIDFITNILKLTKRQRETVEDTIDDVEAAQYAQYVIDRINGKPEEQFEAEQKAAEDMDPKKDEQ</sequence>
<dbReference type="EMBL" id="AZFJ01000003">
    <property type="protein sequence ID" value="KRL88630.1"/>
    <property type="molecule type" value="Genomic_DNA"/>
</dbReference>
<proteinExistence type="predicted"/>
<evidence type="ECO:0000256" key="1">
    <source>
        <dbReference type="SAM" id="MobiDB-lite"/>
    </source>
</evidence>
<dbReference type="Pfam" id="PF06896">
    <property type="entry name" value="Phage_TAC_3"/>
    <property type="match status" value="1"/>
</dbReference>
<dbReference type="InterPro" id="IPR009681">
    <property type="entry name" value="Phage_TAC_Siphoviridae"/>
</dbReference>
<dbReference type="RefSeq" id="WP_054651500.1">
    <property type="nucleotide sequence ID" value="NZ_AZFJ01000003.1"/>
</dbReference>
<gene>
    <name evidence="2" type="ORF">FC50_GL002390</name>
</gene>
<evidence type="ECO:0008006" key="4">
    <source>
        <dbReference type="Google" id="ProtNLM"/>
    </source>
</evidence>
<comment type="caution">
    <text evidence="2">The sequence shown here is derived from an EMBL/GenBank/DDBJ whole genome shotgun (WGS) entry which is preliminary data.</text>
</comment>
<organism evidence="2 3">
    <name type="scientific">Lacticaseibacillus pantheris DSM 15945 = JCM 12539 = NBRC 106106</name>
    <dbReference type="NCBI Taxonomy" id="1423783"/>
    <lineage>
        <taxon>Bacteria</taxon>
        <taxon>Bacillati</taxon>
        <taxon>Bacillota</taxon>
        <taxon>Bacilli</taxon>
        <taxon>Lactobacillales</taxon>
        <taxon>Lactobacillaceae</taxon>
        <taxon>Lacticaseibacillus</taxon>
    </lineage>
</organism>
<accession>A0A0R1U5X9</accession>
<dbReference type="Proteomes" id="UP000051922">
    <property type="component" value="Unassembled WGS sequence"/>
</dbReference>